<dbReference type="GO" id="GO:0009435">
    <property type="term" value="P:NAD+ biosynthetic process"/>
    <property type="evidence" value="ECO:0007669"/>
    <property type="project" value="UniProtKB-UniRule"/>
</dbReference>
<dbReference type="GO" id="GO:0004515">
    <property type="term" value="F:nicotinate-nucleotide adenylyltransferase activity"/>
    <property type="evidence" value="ECO:0007669"/>
    <property type="project" value="UniProtKB-UniRule"/>
</dbReference>
<dbReference type="GO" id="GO:0046872">
    <property type="term" value="F:metal ion binding"/>
    <property type="evidence" value="ECO:0007669"/>
    <property type="project" value="UniProtKB-KW"/>
</dbReference>
<dbReference type="GO" id="GO:0005524">
    <property type="term" value="F:ATP binding"/>
    <property type="evidence" value="ECO:0007669"/>
    <property type="project" value="UniProtKB-KW"/>
</dbReference>
<dbReference type="InterPro" id="IPR004821">
    <property type="entry name" value="Cyt_trans-like"/>
</dbReference>
<dbReference type="PANTHER" id="PTHR39321:SF3">
    <property type="entry name" value="PHOSPHOPANTETHEINE ADENYLYLTRANSFERASE"/>
    <property type="match status" value="1"/>
</dbReference>
<keyword evidence="11 14" id="KW-0520">NAD</keyword>
<keyword evidence="4 14" id="KW-0808">Transferase</keyword>
<dbReference type="Gene3D" id="1.10.3210.10">
    <property type="entry name" value="Hypothetical protein af1432"/>
    <property type="match status" value="1"/>
</dbReference>
<evidence type="ECO:0000256" key="9">
    <source>
        <dbReference type="ARBA" id="ARBA00022840"/>
    </source>
</evidence>
<sequence>MCRIVLFGGAFNPVHREHVAIAEAAVKTLSPQKLIIIPTAVSPHKSGGLSAPAEDRLKMCSTAFAHIPCAEVSDYEISQGGISYSYLTCRHFRQLYPEAELYFLVGGDMLASFPSWKNPREILSCVRLAAAARESGDDFSAYKKAVEGQFGTKVKSVHYVGEKVSSTRVRALACLGEDISAYVLPAVGQYIKRAGLYFDGNLARAKHLEKPSRWHHSVRVAAMCAENARRASITEKDAITMGALHDASKNLPKDSPYLKDFVPPEGVPSPVMHQYSGAYVAQKFFGVTDENLLNAIRYHTSGRAGMSDAEILLYLCDMLEEGRSFPGVERLRAVFTKDMQLCMLLSLQHQVDYLRSTGGDIYPLTKQAYLYLKEKLT</sequence>
<dbReference type="PANTHER" id="PTHR39321">
    <property type="entry name" value="NICOTINATE-NUCLEOTIDE ADENYLYLTRANSFERASE-RELATED"/>
    <property type="match status" value="1"/>
</dbReference>
<dbReference type="Pfam" id="PF01966">
    <property type="entry name" value="HD"/>
    <property type="match status" value="1"/>
</dbReference>
<evidence type="ECO:0000256" key="8">
    <source>
        <dbReference type="ARBA" id="ARBA00022801"/>
    </source>
</evidence>
<evidence type="ECO:0000256" key="10">
    <source>
        <dbReference type="ARBA" id="ARBA00023004"/>
    </source>
</evidence>
<name>A0A9D1J8L5_9FIRM</name>
<evidence type="ECO:0000256" key="11">
    <source>
        <dbReference type="ARBA" id="ARBA00023027"/>
    </source>
</evidence>
<evidence type="ECO:0000313" key="17">
    <source>
        <dbReference type="EMBL" id="HIR66441.1"/>
    </source>
</evidence>
<protein>
    <recommendedName>
        <fullName evidence="14">Probable nicotinate-nucleotide adenylyltransferase</fullName>
        <ecNumber evidence="14">2.7.7.18</ecNumber>
    </recommendedName>
    <alternativeName>
        <fullName evidence="14">Deamido-NAD(+) diphosphorylase</fullName>
    </alternativeName>
    <alternativeName>
        <fullName evidence="14">Deamido-NAD(+) pyrophosphorylase</fullName>
    </alternativeName>
    <alternativeName>
        <fullName evidence="14">Nicotinate mononucleotide adenylyltransferase</fullName>
        <shortName evidence="14">NaMN adenylyltransferase</shortName>
    </alternativeName>
</protein>
<evidence type="ECO:0000256" key="13">
    <source>
        <dbReference type="ARBA" id="ARBA00049417"/>
    </source>
</evidence>
<dbReference type="GO" id="GO:0008803">
    <property type="term" value="F:bis(5'-nucleosyl)-tetraphosphatase (symmetrical) activity"/>
    <property type="evidence" value="ECO:0007669"/>
    <property type="project" value="UniProtKB-EC"/>
</dbReference>
<dbReference type="Gene3D" id="3.40.50.620">
    <property type="entry name" value="HUPs"/>
    <property type="match status" value="1"/>
</dbReference>
<evidence type="ECO:0000256" key="14">
    <source>
        <dbReference type="HAMAP-Rule" id="MF_00244"/>
    </source>
</evidence>
<evidence type="ECO:0000259" key="15">
    <source>
        <dbReference type="Pfam" id="PF01467"/>
    </source>
</evidence>
<keyword evidence="3 14" id="KW-0662">Pyridine nucleotide biosynthesis</keyword>
<evidence type="ECO:0000256" key="3">
    <source>
        <dbReference type="ARBA" id="ARBA00022642"/>
    </source>
</evidence>
<reference evidence="17" key="1">
    <citation type="submission" date="2020-10" db="EMBL/GenBank/DDBJ databases">
        <authorList>
            <person name="Gilroy R."/>
        </authorList>
    </citation>
    <scope>NUCLEOTIDE SEQUENCE</scope>
    <source>
        <strain evidence="17">ChiW16-3235</strain>
    </source>
</reference>
<reference evidence="17" key="2">
    <citation type="journal article" date="2021" name="PeerJ">
        <title>Extensive microbial diversity within the chicken gut microbiome revealed by metagenomics and culture.</title>
        <authorList>
            <person name="Gilroy R."/>
            <person name="Ravi A."/>
            <person name="Getino M."/>
            <person name="Pursley I."/>
            <person name="Horton D.L."/>
            <person name="Alikhan N.F."/>
            <person name="Baker D."/>
            <person name="Gharbi K."/>
            <person name="Hall N."/>
            <person name="Watson M."/>
            <person name="Adriaenssens E.M."/>
            <person name="Foster-Nyarko E."/>
            <person name="Jarju S."/>
            <person name="Secka A."/>
            <person name="Antonio M."/>
            <person name="Oren A."/>
            <person name="Chaudhuri R.R."/>
            <person name="La Ragione R."/>
            <person name="Hildebrand F."/>
            <person name="Pallen M.J."/>
        </authorList>
    </citation>
    <scope>NUCLEOTIDE SEQUENCE</scope>
    <source>
        <strain evidence="17">ChiW16-3235</strain>
    </source>
</reference>
<proteinExistence type="inferred from homology"/>
<dbReference type="SUPFAM" id="SSF109604">
    <property type="entry name" value="HD-domain/PDEase-like"/>
    <property type="match status" value="1"/>
</dbReference>
<evidence type="ECO:0000256" key="2">
    <source>
        <dbReference type="ARBA" id="ARBA00005019"/>
    </source>
</evidence>
<comment type="catalytic activity">
    <reaction evidence="12 14">
        <text>nicotinate beta-D-ribonucleotide + ATP + H(+) = deamido-NAD(+) + diphosphate</text>
        <dbReference type="Rhea" id="RHEA:22860"/>
        <dbReference type="ChEBI" id="CHEBI:15378"/>
        <dbReference type="ChEBI" id="CHEBI:30616"/>
        <dbReference type="ChEBI" id="CHEBI:33019"/>
        <dbReference type="ChEBI" id="CHEBI:57502"/>
        <dbReference type="ChEBI" id="CHEBI:58437"/>
        <dbReference type="EC" id="2.7.7.18"/>
    </reaction>
</comment>
<evidence type="ECO:0000259" key="16">
    <source>
        <dbReference type="Pfam" id="PF01966"/>
    </source>
</evidence>
<dbReference type="Pfam" id="PF01467">
    <property type="entry name" value="CTP_transf_like"/>
    <property type="match status" value="1"/>
</dbReference>
<evidence type="ECO:0000256" key="5">
    <source>
        <dbReference type="ARBA" id="ARBA00022695"/>
    </source>
</evidence>
<comment type="catalytic activity">
    <reaction evidence="13">
        <text>P(1),P(4)-bis(5'-adenosyl) tetraphosphate + H2O = 2 ADP + 2 H(+)</text>
        <dbReference type="Rhea" id="RHEA:24252"/>
        <dbReference type="ChEBI" id="CHEBI:15377"/>
        <dbReference type="ChEBI" id="CHEBI:15378"/>
        <dbReference type="ChEBI" id="CHEBI:58141"/>
        <dbReference type="ChEBI" id="CHEBI:456216"/>
        <dbReference type="EC" id="3.6.1.41"/>
    </reaction>
</comment>
<dbReference type="SUPFAM" id="SSF52374">
    <property type="entry name" value="Nucleotidylyl transferase"/>
    <property type="match status" value="1"/>
</dbReference>
<feature type="domain" description="Cytidyltransferase-like" evidence="15">
    <location>
        <begin position="6"/>
        <end position="171"/>
    </location>
</feature>
<evidence type="ECO:0000256" key="1">
    <source>
        <dbReference type="ARBA" id="ARBA00002324"/>
    </source>
</evidence>
<evidence type="ECO:0000313" key="18">
    <source>
        <dbReference type="Proteomes" id="UP000823913"/>
    </source>
</evidence>
<evidence type="ECO:0000256" key="4">
    <source>
        <dbReference type="ARBA" id="ARBA00022679"/>
    </source>
</evidence>
<keyword evidence="6" id="KW-0479">Metal-binding</keyword>
<keyword evidence="7 14" id="KW-0547">Nucleotide-binding</keyword>
<dbReference type="CDD" id="cd00077">
    <property type="entry name" value="HDc"/>
    <property type="match status" value="1"/>
</dbReference>
<keyword evidence="8" id="KW-0378">Hydrolase</keyword>
<evidence type="ECO:0000256" key="6">
    <source>
        <dbReference type="ARBA" id="ARBA00022723"/>
    </source>
</evidence>
<keyword evidence="9 14" id="KW-0067">ATP-binding</keyword>
<organism evidence="17 18">
    <name type="scientific">Candidatus Coproplasma avicola</name>
    <dbReference type="NCBI Taxonomy" id="2840744"/>
    <lineage>
        <taxon>Bacteria</taxon>
        <taxon>Bacillati</taxon>
        <taxon>Bacillota</taxon>
        <taxon>Clostridia</taxon>
        <taxon>Eubacteriales</taxon>
        <taxon>Candidatus Coproplasma</taxon>
    </lineage>
</organism>
<dbReference type="CDD" id="cd02165">
    <property type="entry name" value="NMNAT"/>
    <property type="match status" value="1"/>
</dbReference>
<dbReference type="InterPro" id="IPR014729">
    <property type="entry name" value="Rossmann-like_a/b/a_fold"/>
</dbReference>
<dbReference type="NCBIfam" id="TIGR00482">
    <property type="entry name" value="nicotinate (nicotinamide) nucleotide adenylyltransferase"/>
    <property type="match status" value="1"/>
</dbReference>
<gene>
    <name evidence="14 17" type="primary">nadD</name>
    <name evidence="17" type="ORF">IAB94_00155</name>
</gene>
<dbReference type="Proteomes" id="UP000823913">
    <property type="component" value="Unassembled WGS sequence"/>
</dbReference>
<comment type="function">
    <text evidence="1 14">Catalyzes the reversible adenylation of nicotinate mononucleotide (NaMN) to nicotinic acid adenine dinucleotide (NaAD).</text>
</comment>
<comment type="caution">
    <text evidence="17">The sequence shown here is derived from an EMBL/GenBank/DDBJ whole genome shotgun (WGS) entry which is preliminary data.</text>
</comment>
<accession>A0A9D1J8L5</accession>
<comment type="similarity">
    <text evidence="14">Belongs to the NadD family.</text>
</comment>
<dbReference type="AlphaFoldDB" id="A0A9D1J8L5"/>
<dbReference type="InterPro" id="IPR006674">
    <property type="entry name" value="HD_domain"/>
</dbReference>
<dbReference type="EMBL" id="DVHK01000002">
    <property type="protein sequence ID" value="HIR66441.1"/>
    <property type="molecule type" value="Genomic_DNA"/>
</dbReference>
<keyword evidence="5 14" id="KW-0548">Nucleotidyltransferase</keyword>
<dbReference type="EC" id="2.7.7.18" evidence="14"/>
<evidence type="ECO:0000256" key="7">
    <source>
        <dbReference type="ARBA" id="ARBA00022741"/>
    </source>
</evidence>
<dbReference type="InterPro" id="IPR005248">
    <property type="entry name" value="NadD/NMNAT"/>
</dbReference>
<dbReference type="InterPro" id="IPR003607">
    <property type="entry name" value="HD/PDEase_dom"/>
</dbReference>
<dbReference type="NCBIfam" id="TIGR00488">
    <property type="entry name" value="bis(5'-nucleosyl)-tetraphosphatase (symmetrical) YqeK"/>
    <property type="match status" value="1"/>
</dbReference>
<comment type="pathway">
    <text evidence="2 14">Cofactor biosynthesis; NAD(+) biosynthesis; deamido-NAD(+) from nicotinate D-ribonucleotide: step 1/1.</text>
</comment>
<keyword evidence="10" id="KW-0408">Iron</keyword>
<evidence type="ECO:0000256" key="12">
    <source>
        <dbReference type="ARBA" id="ARBA00048721"/>
    </source>
</evidence>
<dbReference type="HAMAP" id="MF_00244">
    <property type="entry name" value="NaMN_adenylyltr"/>
    <property type="match status" value="1"/>
</dbReference>
<dbReference type="InterPro" id="IPR005249">
    <property type="entry name" value="YqeK"/>
</dbReference>
<feature type="domain" description="HD" evidence="16">
    <location>
        <begin position="213"/>
        <end position="320"/>
    </location>
</feature>